<comment type="caution">
    <text evidence="4">The sequence shown here is derived from an EMBL/GenBank/DDBJ whole genome shotgun (WGS) entry which is preliminary data.</text>
</comment>
<reference evidence="4" key="1">
    <citation type="submission" date="2023-08" db="EMBL/GenBank/DDBJ databases">
        <title>Draft sequence of the Babesia gibsoni genome.</title>
        <authorList>
            <person name="Yamagishi J.Y."/>
            <person name="Xuan X.X."/>
        </authorList>
    </citation>
    <scope>NUCLEOTIDE SEQUENCE</scope>
    <source>
        <strain evidence="4">Azabu</strain>
    </source>
</reference>
<keyword evidence="5" id="KW-1185">Reference proteome</keyword>
<protein>
    <submittedName>
        <fullName evidence="4">Gastrulation defective protein 1-related protein</fullName>
    </submittedName>
</protein>
<evidence type="ECO:0000256" key="1">
    <source>
        <dbReference type="ARBA" id="ARBA00022574"/>
    </source>
</evidence>
<dbReference type="AlphaFoldDB" id="A0AAD8PDE1"/>
<dbReference type="PANTHER" id="PTHR16017">
    <property type="entry name" value="GASTRULATION DEFECTIVE PROTEIN 1-RELATED"/>
    <property type="match status" value="1"/>
</dbReference>
<dbReference type="GO" id="GO:0005634">
    <property type="term" value="C:nucleus"/>
    <property type="evidence" value="ECO:0007669"/>
    <property type="project" value="TreeGrafter"/>
</dbReference>
<evidence type="ECO:0000256" key="3">
    <source>
        <dbReference type="PROSITE-ProRule" id="PRU00221"/>
    </source>
</evidence>
<dbReference type="InterPro" id="IPR015943">
    <property type="entry name" value="WD40/YVTN_repeat-like_dom_sf"/>
</dbReference>
<dbReference type="GO" id="GO:0035861">
    <property type="term" value="C:site of double-strand break"/>
    <property type="evidence" value="ECO:0007669"/>
    <property type="project" value="TreeGrafter"/>
</dbReference>
<dbReference type="Proteomes" id="UP001230268">
    <property type="component" value="Unassembled WGS sequence"/>
</dbReference>
<name>A0AAD8PDE1_BABGI</name>
<evidence type="ECO:0000256" key="2">
    <source>
        <dbReference type="ARBA" id="ARBA00022737"/>
    </source>
</evidence>
<gene>
    <name evidence="4" type="ORF">BgAZ_301720</name>
</gene>
<dbReference type="Gene3D" id="2.130.10.10">
    <property type="entry name" value="YVTN repeat-like/Quinoprotein amine dehydrogenase"/>
    <property type="match status" value="2"/>
</dbReference>
<organism evidence="4 5">
    <name type="scientific">Babesia gibsoni</name>
    <dbReference type="NCBI Taxonomy" id="33632"/>
    <lineage>
        <taxon>Eukaryota</taxon>
        <taxon>Sar</taxon>
        <taxon>Alveolata</taxon>
        <taxon>Apicomplexa</taxon>
        <taxon>Aconoidasida</taxon>
        <taxon>Piroplasmida</taxon>
        <taxon>Babesiidae</taxon>
        <taxon>Babesia</taxon>
    </lineage>
</organism>
<keyword evidence="1 3" id="KW-0853">WD repeat</keyword>
<dbReference type="SUPFAM" id="SSF50998">
    <property type="entry name" value="Quinoprotein alcohol dehydrogenase-like"/>
    <property type="match status" value="1"/>
</dbReference>
<evidence type="ECO:0000313" key="4">
    <source>
        <dbReference type="EMBL" id="KAK1442654.1"/>
    </source>
</evidence>
<accession>A0AAD8PDE1</accession>
<evidence type="ECO:0000313" key="5">
    <source>
        <dbReference type="Proteomes" id="UP001230268"/>
    </source>
</evidence>
<dbReference type="InterPro" id="IPR011047">
    <property type="entry name" value="Quinoprotein_ADH-like_sf"/>
</dbReference>
<dbReference type="SMART" id="SM00320">
    <property type="entry name" value="WD40"/>
    <property type="match status" value="4"/>
</dbReference>
<dbReference type="PANTHER" id="PTHR16017:SF0">
    <property type="entry name" value="WD REPEAT-CONTAINING PROTEIN 70"/>
    <property type="match status" value="1"/>
</dbReference>
<dbReference type="InterPro" id="IPR001680">
    <property type="entry name" value="WD40_rpt"/>
</dbReference>
<proteinExistence type="predicted"/>
<dbReference type="Pfam" id="PF00400">
    <property type="entry name" value="WD40"/>
    <property type="match status" value="2"/>
</dbReference>
<feature type="repeat" description="WD" evidence="3">
    <location>
        <begin position="125"/>
        <end position="167"/>
    </location>
</feature>
<dbReference type="EMBL" id="JAVEPI010000003">
    <property type="protein sequence ID" value="KAK1442654.1"/>
    <property type="molecule type" value="Genomic_DNA"/>
</dbReference>
<dbReference type="PROSITE" id="PS50082">
    <property type="entry name" value="WD_REPEATS_2"/>
    <property type="match status" value="1"/>
</dbReference>
<dbReference type="InterPro" id="IPR051858">
    <property type="entry name" value="WD_repeat_GAD-1"/>
</dbReference>
<sequence>MKTNGSDTTSLSLLCEGEDVTLDEDAGLPLLKAATVTSNLAGTRLLFGSSDGELRCVDFFKWVSGGSGPLWTKNLNQGINGVAVSGDDSYVAVACGNVLSFYTDAGDHIVNSTKGDMYLMDARKTRGHTATVTCVVPDPQNFNLFTSGSIDGTIRTFDVESQRQGVAMSIHSSHAYVPKAARGPRAPIYSLCMASIKGSLYVVGGTEKGGLLTWDKRTANPAACCLDAYLSRVSCVLSPDDNVLVSRADDSIKLWDMRNFKKEVKHCNVPGGDVSGNMALSPDGLHVAAAEVTPINPRNIKEGFKGCIRVLKTGTLETVETFKTKAAPGSLCWSYEVPQLFSACYDGRTWARCSPDALEAMHLSNARAAYRKKLDTADHTTVSVQPQAYAIDFLPDNLEEADDGTLRRKRVQKQYKKPGAREEPDLDFVSYGRTPVHDEEEDIVKRLRTMDGSADVTAAASATGIQRIPYKADKYMGAYKKTQPDLILDFTAPKTKEENMLQSISRCPRCGTKICRCGYMDSLK</sequence>
<keyword evidence="2" id="KW-0677">Repeat</keyword>